<sequence length="1059" mass="117158">MAFCHNSDLLDYARASGLSSNFLLCTSDDIYKPSPISEHTLDFDSQIDCNPRFTTKERFLLTLGDVRFLKSLGNPHFSNNELFDTPAVSHRYFWKLEQPLLRTDHDIDLRQFIKDLQNQNEDVNFSSLMDDLDQDSCFPFHQRSIEGIGNTLLQSEKLLVSREDLGFLHAIINSSCTIEDLEHAYAESTQYKRNTQVEIMTPPLLPVTSPPSTKSVSSINDLPCRSACISPVEQQLHQAELEIFDLDRPTSGWISKGALELDMEDIDDFSNTAPQIGKRPENIKMEAPLTPEMELSGNSTSSVCDPDILLEPSLRRWNRGDRQSSDSEDIELDEIFRTIIEPEAFKTIKAIEEEQLHHDENDLRLPIPVLDSIEGSASRNLSTTKCLETTEIKEIRQWIVRMEMDHWSGADKIEQQLIWRPFPSQLAKFALHESGDKSPYLVEVEKSGYPDKVIEFESLTWKADGFRLLDHAELGDKELASATSKMSDDLTVLLRKRKFACMQAEGDEVASLPQVAEGHNHNLLFSASRALSHFLVLQGYQESPRKRSKASPSSTSPSEQNTHPPNPPPSTAALRSPVVPEMSSNTTFSSSPSSTPPSVSLPHSHQVVVSSAILRDHSLRPTVNALTSMLPSLELIERDYDNFVTWLCAKTTDIPQTANEDNGHADLTISPDYGILLTNLQKIKQQPLPSSSTNIRSLPPLRTRITRASHFHTHLTVLVTAAPGMHATPPDGRDRLAFAELAAFCAVLSDTGTDTSSDDEPRIVTAVLLPYDPVTVAAHIAALIAQCVAARVGLKTGPARLLHEETLWERFLRRTGLNAYAAQMVIAGARLNGLRGLSAFVAMGREQRAQAFSSAMGGRRVLDEDDVQHALHIAQHLLVGRGAAALKVRDDGRRRVALSRKILLRHGGSFVVLRVRARGLDRIADLCANGLGLDNVVGAVNLSQVLAFDGRTLLGSAGRFEANFFSVASTEPDRWAALSAALPRTTVSRGPAAPPRVLEPILVTESQSSDIVLDVVVVRAVRNCSEAEVWGGVAFHKVCAWVYFASELAWKDFIGSLEL</sequence>
<proteinExistence type="predicted"/>
<dbReference type="InterPro" id="IPR057559">
    <property type="entry name" value="SAM_6"/>
</dbReference>
<accession>A0A5N6KSG5</accession>
<feature type="domain" description="SAM-like" evidence="3">
    <location>
        <begin position="803"/>
        <end position="863"/>
    </location>
</feature>
<dbReference type="InterPro" id="IPR055528">
    <property type="entry name" value="DUF7102"/>
</dbReference>
<reference evidence="4 5" key="1">
    <citation type="submission" date="2019-06" db="EMBL/GenBank/DDBJ databases">
        <title>A chromosomal-level reference genome of Carpinus fangiana (Coryloideae, Betulaceae).</title>
        <authorList>
            <person name="Yang X."/>
            <person name="Wang Z."/>
            <person name="Zhang L."/>
            <person name="Hao G."/>
            <person name="Liu J."/>
            <person name="Yang Y."/>
        </authorList>
    </citation>
    <scope>NUCLEOTIDE SEQUENCE [LARGE SCALE GENOMIC DNA]</scope>
    <source>
        <strain evidence="4">Cfa_2016G</strain>
        <tissue evidence="4">Leaf</tissue>
    </source>
</reference>
<gene>
    <name evidence="4" type="ORF">FH972_022521</name>
</gene>
<evidence type="ECO:0000256" key="1">
    <source>
        <dbReference type="SAM" id="MobiDB-lite"/>
    </source>
</evidence>
<comment type="caution">
    <text evidence="4">The sequence shown here is derived from an EMBL/GenBank/DDBJ whole genome shotgun (WGS) entry which is preliminary data.</text>
</comment>
<dbReference type="OrthoDB" id="10257314at2759"/>
<dbReference type="Pfam" id="PF23394">
    <property type="entry name" value="DUF7102"/>
    <property type="match status" value="1"/>
</dbReference>
<feature type="compositionally biased region" description="Low complexity" evidence="1">
    <location>
        <begin position="583"/>
        <end position="602"/>
    </location>
</feature>
<name>A0A5N6KSG5_9ROSI</name>
<organism evidence="4 5">
    <name type="scientific">Carpinus fangiana</name>
    <dbReference type="NCBI Taxonomy" id="176857"/>
    <lineage>
        <taxon>Eukaryota</taxon>
        <taxon>Viridiplantae</taxon>
        <taxon>Streptophyta</taxon>
        <taxon>Embryophyta</taxon>
        <taxon>Tracheophyta</taxon>
        <taxon>Spermatophyta</taxon>
        <taxon>Magnoliopsida</taxon>
        <taxon>eudicotyledons</taxon>
        <taxon>Gunneridae</taxon>
        <taxon>Pentapetalae</taxon>
        <taxon>rosids</taxon>
        <taxon>fabids</taxon>
        <taxon>Fagales</taxon>
        <taxon>Betulaceae</taxon>
        <taxon>Carpinus</taxon>
    </lineage>
</organism>
<evidence type="ECO:0000259" key="2">
    <source>
        <dbReference type="Pfam" id="PF23394"/>
    </source>
</evidence>
<evidence type="ECO:0000313" key="5">
    <source>
        <dbReference type="Proteomes" id="UP000327013"/>
    </source>
</evidence>
<protein>
    <submittedName>
        <fullName evidence="4">Uncharacterized protein</fullName>
    </submittedName>
</protein>
<dbReference type="AlphaFoldDB" id="A0A5N6KSG5"/>
<feature type="domain" description="DUF7102" evidence="2">
    <location>
        <begin position="606"/>
        <end position="786"/>
    </location>
</feature>
<evidence type="ECO:0000313" key="4">
    <source>
        <dbReference type="EMBL" id="KAB8342924.1"/>
    </source>
</evidence>
<feature type="region of interest" description="Disordered" evidence="1">
    <location>
        <begin position="542"/>
        <end position="602"/>
    </location>
</feature>
<dbReference type="EMBL" id="VIBQ01000012">
    <property type="protein sequence ID" value="KAB8342924.1"/>
    <property type="molecule type" value="Genomic_DNA"/>
</dbReference>
<dbReference type="Pfam" id="PF23395">
    <property type="entry name" value="SAM_6"/>
    <property type="match status" value="1"/>
</dbReference>
<keyword evidence="5" id="KW-1185">Reference proteome</keyword>
<dbReference type="Proteomes" id="UP000327013">
    <property type="component" value="Unassembled WGS sequence"/>
</dbReference>
<evidence type="ECO:0000259" key="3">
    <source>
        <dbReference type="Pfam" id="PF23395"/>
    </source>
</evidence>